<proteinExistence type="predicted"/>
<dbReference type="Proteomes" id="UP000199584">
    <property type="component" value="Unassembled WGS sequence"/>
</dbReference>
<name>A0A1I6DP91_9FIRM</name>
<evidence type="ECO:0000313" key="3">
    <source>
        <dbReference type="Proteomes" id="UP000199584"/>
    </source>
</evidence>
<gene>
    <name evidence="2" type="ORF">SAMN05660706_11473</name>
</gene>
<keyword evidence="3" id="KW-1185">Reference proteome</keyword>
<dbReference type="STRING" id="39060.SAMN05660706_11473"/>
<keyword evidence="1" id="KW-1133">Transmembrane helix</keyword>
<sequence>MSRFLKWLLRVGGLGLIGAAALGGLSGPYPIILGIAGLVLFFAAGPT</sequence>
<keyword evidence="1" id="KW-0812">Transmembrane</keyword>
<dbReference type="RefSeq" id="WP_165608261.1">
    <property type="nucleotide sequence ID" value="NZ_FOYM01000014.1"/>
</dbReference>
<evidence type="ECO:0000313" key="2">
    <source>
        <dbReference type="EMBL" id="SFR07264.1"/>
    </source>
</evidence>
<keyword evidence="1" id="KW-0472">Membrane</keyword>
<feature type="transmembrane region" description="Helical" evidence="1">
    <location>
        <begin position="29"/>
        <end position="45"/>
    </location>
</feature>
<accession>A0A1I6DP91</accession>
<organism evidence="2 3">
    <name type="scientific">Desulfoscipio geothermicus DSM 3669</name>
    <dbReference type="NCBI Taxonomy" id="1121426"/>
    <lineage>
        <taxon>Bacteria</taxon>
        <taxon>Bacillati</taxon>
        <taxon>Bacillota</taxon>
        <taxon>Clostridia</taxon>
        <taxon>Eubacteriales</taxon>
        <taxon>Desulfallaceae</taxon>
        <taxon>Desulfoscipio</taxon>
    </lineage>
</organism>
<protein>
    <submittedName>
        <fullName evidence="2">Uncharacterized protein</fullName>
    </submittedName>
</protein>
<reference evidence="3" key="1">
    <citation type="submission" date="2016-10" db="EMBL/GenBank/DDBJ databases">
        <authorList>
            <person name="Varghese N."/>
            <person name="Submissions S."/>
        </authorList>
    </citation>
    <scope>NUCLEOTIDE SEQUENCE [LARGE SCALE GENOMIC DNA]</scope>
    <source>
        <strain evidence="3">DSM 3669</strain>
    </source>
</reference>
<dbReference type="AlphaFoldDB" id="A0A1I6DP91"/>
<dbReference type="EMBL" id="FOYM01000014">
    <property type="protein sequence ID" value="SFR07264.1"/>
    <property type="molecule type" value="Genomic_DNA"/>
</dbReference>
<evidence type="ECO:0000256" key="1">
    <source>
        <dbReference type="SAM" id="Phobius"/>
    </source>
</evidence>